<reference evidence="4" key="1">
    <citation type="submission" date="2021-06" db="EMBL/GenBank/DDBJ databases">
        <title>Comparative genomics, transcriptomics and evolutionary studies reveal genomic signatures of adaptation to plant cell wall in hemibiotrophic fungi.</title>
        <authorList>
            <consortium name="DOE Joint Genome Institute"/>
            <person name="Baroncelli R."/>
            <person name="Diaz J.F."/>
            <person name="Benocci T."/>
            <person name="Peng M."/>
            <person name="Battaglia E."/>
            <person name="Haridas S."/>
            <person name="Andreopoulos W."/>
            <person name="Labutti K."/>
            <person name="Pangilinan J."/>
            <person name="Floch G.L."/>
            <person name="Makela M.R."/>
            <person name="Henrissat B."/>
            <person name="Grigoriev I.V."/>
            <person name="Crouch J.A."/>
            <person name="De Vries R.P."/>
            <person name="Sukno S.A."/>
            <person name="Thon M.R."/>
        </authorList>
    </citation>
    <scope>NUCLEOTIDE SEQUENCE</scope>
    <source>
        <strain evidence="4">CBS 102054</strain>
    </source>
</reference>
<organism evidence="4 5">
    <name type="scientific">Colletotrichum phormii</name>
    <dbReference type="NCBI Taxonomy" id="359342"/>
    <lineage>
        <taxon>Eukaryota</taxon>
        <taxon>Fungi</taxon>
        <taxon>Dikarya</taxon>
        <taxon>Ascomycota</taxon>
        <taxon>Pezizomycotina</taxon>
        <taxon>Sordariomycetes</taxon>
        <taxon>Hypocreomycetidae</taxon>
        <taxon>Glomerellales</taxon>
        <taxon>Glomerellaceae</taxon>
        <taxon>Colletotrichum</taxon>
        <taxon>Colletotrichum acutatum species complex</taxon>
    </lineage>
</organism>
<dbReference type="GeneID" id="85478988"/>
<dbReference type="AlphaFoldDB" id="A0AAI9ZL46"/>
<keyword evidence="5" id="KW-1185">Reference proteome</keyword>
<evidence type="ECO:0000256" key="3">
    <source>
        <dbReference type="PROSITE-ProRule" id="PRU00023"/>
    </source>
</evidence>
<evidence type="ECO:0000256" key="1">
    <source>
        <dbReference type="ARBA" id="ARBA00022737"/>
    </source>
</evidence>
<gene>
    <name evidence="4" type="ORF">BDP81DRAFT_464202</name>
</gene>
<dbReference type="GO" id="GO:0005737">
    <property type="term" value="C:cytoplasm"/>
    <property type="evidence" value="ECO:0007669"/>
    <property type="project" value="TreeGrafter"/>
</dbReference>
<name>A0AAI9ZL46_9PEZI</name>
<feature type="repeat" description="ANK" evidence="3">
    <location>
        <begin position="857"/>
        <end position="883"/>
    </location>
</feature>
<evidence type="ECO:0000313" key="5">
    <source>
        <dbReference type="Proteomes" id="UP001243989"/>
    </source>
</evidence>
<feature type="repeat" description="ANK" evidence="3">
    <location>
        <begin position="824"/>
        <end position="856"/>
    </location>
</feature>
<proteinExistence type="predicted"/>
<evidence type="ECO:0000256" key="2">
    <source>
        <dbReference type="ARBA" id="ARBA00023043"/>
    </source>
</evidence>
<dbReference type="SUPFAM" id="SSF48403">
    <property type="entry name" value="Ankyrin repeat"/>
    <property type="match status" value="1"/>
</dbReference>
<protein>
    <submittedName>
        <fullName evidence="4">Ankyrin-2 ankyrin</fullName>
    </submittedName>
</protein>
<dbReference type="Proteomes" id="UP001243989">
    <property type="component" value="Unassembled WGS sequence"/>
</dbReference>
<dbReference type="SMART" id="SM00248">
    <property type="entry name" value="ANK"/>
    <property type="match status" value="7"/>
</dbReference>
<dbReference type="Gene3D" id="1.25.40.20">
    <property type="entry name" value="Ankyrin repeat-containing domain"/>
    <property type="match status" value="2"/>
</dbReference>
<dbReference type="Pfam" id="PF13637">
    <property type="entry name" value="Ank_4"/>
    <property type="match status" value="1"/>
</dbReference>
<dbReference type="InterPro" id="IPR002110">
    <property type="entry name" value="Ankyrin_rpt"/>
</dbReference>
<accession>A0AAI9ZL46</accession>
<dbReference type="PROSITE" id="PS50297">
    <property type="entry name" value="ANK_REP_REGION"/>
    <property type="match status" value="2"/>
</dbReference>
<dbReference type="RefSeq" id="XP_060441249.1">
    <property type="nucleotide sequence ID" value="XM_060594126.1"/>
</dbReference>
<dbReference type="InterPro" id="IPR036770">
    <property type="entry name" value="Ankyrin_rpt-contain_sf"/>
</dbReference>
<comment type="caution">
    <text evidence="4">The sequence shown here is derived from an EMBL/GenBank/DDBJ whole genome shotgun (WGS) entry which is preliminary data.</text>
</comment>
<dbReference type="EMBL" id="JAHMHQ010000021">
    <property type="protein sequence ID" value="KAK1625254.1"/>
    <property type="molecule type" value="Genomic_DNA"/>
</dbReference>
<sequence length="917" mass="102279">MAALLSIDAVCQELIKLGENFNRLSKIGTPLQCAVGGFRLIGHHEPPMRPFPLGSLALYDRPHRSTIELLINAGADCTRDLPSQAYPWSTMGALALKSSEWADDFQVFAAVIRGGTQVHEDDTAVFRLICRNWSKHKDQKAKRKIQDIMKILDAMVSKKEGESLAYLKAFQKVVSETTDIDIPLSISEGISDDMLVQQMWKSINEDNLETLKDQSQSNIRTKDLLQGDVLTKVLDFAVTCSAVSCLDHLLENYPVPNSPHDWKSKAVLHYCVEDKKEDVLLRLLKNGAETKRTNGRGSTIWHLAASKATSSRTEREYALRTVNKSGRTPLAKALVKKRYRNASMLVKYCGKDHACLQSNLPSISELIAGIQDSALLKELHDSEIFQTSAKDSPLNHLEDSANVEAVRQLLEIFPYPCSDEHETPLRSYLSKDDLNACNKEIITLLVQKELVASPSDKSSHNHFTKSAEAEACEVFELVKLMIDLGCVGDYEKAKQTSGLKEVLSFFDVVSTPTPLTLDHDAVLATEEIFSMVHDITTLPQYYKSSGMDIKVIKWTIAHNSWPLFRRLIQMDVDVHKRDRKANLLQYVCSHGTGLIGHRMLVSLLERAERGRLLSELNPEEDLSLCQVGMLTQGGSSQRPTASPVFRPTMSPMSTFSQSPHLPSSVQLGPGGFAALRMPGDNPKFSLLQRLLDEQIDCALLSKRGKFSALSIHIRYGYLDTARLLLRRGSPDTLSTADTFGWTPVAWACAHGYSEFIDQMVASSCSKPIWNFEVEVTLSVKAAPSFIKPYRGLRALHLAVIASVQTVTFLLDRAYVSDLEIADAQLRTPLHFATFLGQVDTIRELVSRGSNINAKDKDGWTPLHFAIHFENEQITDLLLELGASHMKTKKGETPLDLAIPKINRYFAQRVEIHGKGHH</sequence>
<evidence type="ECO:0000313" key="4">
    <source>
        <dbReference type="EMBL" id="KAK1625254.1"/>
    </source>
</evidence>
<keyword evidence="1" id="KW-0677">Repeat</keyword>
<dbReference type="PANTHER" id="PTHR24198:SF165">
    <property type="entry name" value="ANKYRIN REPEAT-CONTAINING PROTEIN-RELATED"/>
    <property type="match status" value="1"/>
</dbReference>
<dbReference type="PROSITE" id="PS50088">
    <property type="entry name" value="ANK_REPEAT"/>
    <property type="match status" value="2"/>
</dbReference>
<keyword evidence="2 3" id="KW-0040">ANK repeat</keyword>
<dbReference type="PANTHER" id="PTHR24198">
    <property type="entry name" value="ANKYRIN REPEAT AND PROTEIN KINASE DOMAIN-CONTAINING PROTEIN"/>
    <property type="match status" value="1"/>
</dbReference>